<accession>M6GF70</accession>
<comment type="caution">
    <text evidence="2">The sequence shown here is derived from an EMBL/GenBank/DDBJ whole genome shotgun (WGS) entry which is preliminary data.</text>
</comment>
<evidence type="ECO:0000313" key="2">
    <source>
        <dbReference type="EMBL" id="EMM81982.1"/>
    </source>
</evidence>
<keyword evidence="1" id="KW-0472">Membrane</keyword>
<feature type="transmembrane region" description="Helical" evidence="1">
    <location>
        <begin position="31"/>
        <end position="51"/>
    </location>
</feature>
<evidence type="ECO:0008006" key="4">
    <source>
        <dbReference type="Google" id="ProtNLM"/>
    </source>
</evidence>
<evidence type="ECO:0000256" key="1">
    <source>
        <dbReference type="SAM" id="Phobius"/>
    </source>
</evidence>
<protein>
    <recommendedName>
        <fullName evidence="4">Prepilin type IV endopeptidase peptidase domain-containing protein</fullName>
    </recommendedName>
</protein>
<keyword evidence="1" id="KW-1133">Transmembrane helix</keyword>
<keyword evidence="1" id="KW-0812">Transmembrane</keyword>
<organism evidence="2 3">
    <name type="scientific">Leptospira interrogans str. 2006001854</name>
    <dbReference type="NCBI Taxonomy" id="1001590"/>
    <lineage>
        <taxon>Bacteria</taxon>
        <taxon>Pseudomonadati</taxon>
        <taxon>Spirochaetota</taxon>
        <taxon>Spirochaetia</taxon>
        <taxon>Leptospirales</taxon>
        <taxon>Leptospiraceae</taxon>
        <taxon>Leptospira</taxon>
    </lineage>
</organism>
<proteinExistence type="predicted"/>
<dbReference type="AlphaFoldDB" id="M6GF70"/>
<dbReference type="Proteomes" id="UP000012128">
    <property type="component" value="Unassembled WGS sequence"/>
</dbReference>
<feature type="transmembrane region" description="Helical" evidence="1">
    <location>
        <begin position="6"/>
        <end position="24"/>
    </location>
</feature>
<reference evidence="2 3" key="1">
    <citation type="submission" date="2013-01" db="EMBL/GenBank/DDBJ databases">
        <authorList>
            <person name="Harkins D.M."/>
            <person name="Durkin A.S."/>
            <person name="Brinkac L.M."/>
            <person name="Haft D.H."/>
            <person name="Selengut J.D."/>
            <person name="Sanka R."/>
            <person name="DePew J."/>
            <person name="Purushe J."/>
            <person name="Hospenthal D.R."/>
            <person name="Murray C.K."/>
            <person name="Pimentel G."/>
            <person name="Wasfy M."/>
            <person name="Parker T."/>
            <person name="Miller R.S."/>
            <person name="Vinetz J.M."/>
            <person name="Sutton G.G."/>
            <person name="Nierman W.C."/>
            <person name="Fouts D.E."/>
        </authorList>
    </citation>
    <scope>NUCLEOTIDE SEQUENCE [LARGE SCALE GENOMIC DNA]</scope>
    <source>
        <strain evidence="2 3">2006001854</strain>
    </source>
</reference>
<name>M6GF70_LEPIR</name>
<evidence type="ECO:0000313" key="3">
    <source>
        <dbReference type="Proteomes" id="UP000012128"/>
    </source>
</evidence>
<sequence>MDYENLPWILCFGVISIFLLDGKLPGLNDLFVLGGFFSLSWFYFFSFRAGLDSGTFYLPQFMLL</sequence>
<gene>
    <name evidence="2" type="ORF">LEP1GSC037_0657</name>
</gene>
<dbReference type="EMBL" id="AFLW02000096">
    <property type="protein sequence ID" value="EMM81982.1"/>
    <property type="molecule type" value="Genomic_DNA"/>
</dbReference>